<evidence type="ECO:0000313" key="7">
    <source>
        <dbReference type="EMBL" id="MCQ4628719.1"/>
    </source>
</evidence>
<proteinExistence type="predicted"/>
<keyword evidence="2" id="KW-0479">Metal-binding</keyword>
<dbReference type="SUPFAM" id="SSF50022">
    <property type="entry name" value="ISP domain"/>
    <property type="match status" value="1"/>
</dbReference>
<name>A0ABT1R0P0_9HYPH</name>
<dbReference type="Gene3D" id="3.90.380.10">
    <property type="entry name" value="Naphthalene 1,2-dioxygenase Alpha Subunit, Chain A, domain 1"/>
    <property type="match status" value="1"/>
</dbReference>
<dbReference type="Proteomes" id="UP000996601">
    <property type="component" value="Unassembled WGS sequence"/>
</dbReference>
<sequence>MLSKEQNDRLTQVGPGTPCGELMRRYWIPIAPSAQLLENPVRKVRILGEDLVLYKDTSGGLGLIGDRCLHRNVDLQFGIPDKCGLRCPYHGWLFDETGKCVERPMEGAPQAEIKQKLKGYPVQEMGGLVFAYMGPLPAPDLPRWDLFVWPNSIRQIGLTVIDCNWLQCQENTGDPTHSAWAHGHLFEYELSRNGKLDERSSDNLHTLHQRKRVGVGIKEIYASQTEHGFRKGIRYSKDLGADADKDVEHSTVIFPFYTQTGKTGAPRSEYQIRVPIDDTHTYHICYQCYAAPPGVEAPEQDVVPYYIPPTHDDTGRPILDYVLAQDAIVWVAQGPIADRTTELLGRTDIPIVVLRRQLDEQIKRVEQGLEPMNYFQKSPDIIHPLGSAPDYDKPESLNKHGFRKYYHKGFANDDADRYGPLIETVKDLHRAIEDFEIRRAAGQQRDPAHA</sequence>
<evidence type="ECO:0000313" key="8">
    <source>
        <dbReference type="Proteomes" id="UP000996601"/>
    </source>
</evidence>
<evidence type="ECO:0000256" key="3">
    <source>
        <dbReference type="ARBA" id="ARBA00023002"/>
    </source>
</evidence>
<gene>
    <name evidence="7" type="ORF">GB927_001650</name>
</gene>
<evidence type="ECO:0000256" key="5">
    <source>
        <dbReference type="ARBA" id="ARBA00023014"/>
    </source>
</evidence>
<dbReference type="PANTHER" id="PTHR21266">
    <property type="entry name" value="IRON-SULFUR DOMAIN CONTAINING PROTEIN"/>
    <property type="match status" value="1"/>
</dbReference>
<dbReference type="RefSeq" id="WP_256114784.1">
    <property type="nucleotide sequence ID" value="NZ_WHSB02000001.1"/>
</dbReference>
<evidence type="ECO:0000256" key="2">
    <source>
        <dbReference type="ARBA" id="ARBA00022723"/>
    </source>
</evidence>
<dbReference type="SUPFAM" id="SSF55961">
    <property type="entry name" value="Bet v1-like"/>
    <property type="match status" value="1"/>
</dbReference>
<dbReference type="Pfam" id="PF19301">
    <property type="entry name" value="LigXa_C"/>
    <property type="match status" value="1"/>
</dbReference>
<keyword evidence="8" id="KW-1185">Reference proteome</keyword>
<dbReference type="PANTHER" id="PTHR21266:SF59">
    <property type="entry name" value="BLR4922 PROTEIN"/>
    <property type="match status" value="1"/>
</dbReference>
<protein>
    <submittedName>
        <fullName evidence="7">Rieske 2Fe-2S domain-containing protein</fullName>
    </submittedName>
</protein>
<evidence type="ECO:0000259" key="6">
    <source>
        <dbReference type="PROSITE" id="PS51296"/>
    </source>
</evidence>
<reference evidence="7" key="1">
    <citation type="submission" date="2021-07" db="EMBL/GenBank/DDBJ databases">
        <title>Shinella sp. nov., a novel member of the genus Shinella from water.</title>
        <authorList>
            <person name="Deng Y."/>
        </authorList>
    </citation>
    <scope>NUCLEOTIDE SEQUENCE</scope>
    <source>
        <strain evidence="7">CPCC 100929</strain>
    </source>
</reference>
<dbReference type="PROSITE" id="PS51296">
    <property type="entry name" value="RIESKE"/>
    <property type="match status" value="1"/>
</dbReference>
<keyword evidence="4" id="KW-0408">Iron</keyword>
<dbReference type="Gene3D" id="2.102.10.10">
    <property type="entry name" value="Rieske [2Fe-2S] iron-sulphur domain"/>
    <property type="match status" value="1"/>
</dbReference>
<evidence type="ECO:0000256" key="1">
    <source>
        <dbReference type="ARBA" id="ARBA00022714"/>
    </source>
</evidence>
<dbReference type="InterPro" id="IPR050584">
    <property type="entry name" value="Cholesterol_7-desaturase"/>
</dbReference>
<comment type="caution">
    <text evidence="7">The sequence shown here is derived from an EMBL/GenBank/DDBJ whole genome shotgun (WGS) entry which is preliminary data.</text>
</comment>
<evidence type="ECO:0000256" key="4">
    <source>
        <dbReference type="ARBA" id="ARBA00023004"/>
    </source>
</evidence>
<keyword evidence="1" id="KW-0001">2Fe-2S</keyword>
<organism evidence="7 8">
    <name type="scientific">Shinella lacus</name>
    <dbReference type="NCBI Taxonomy" id="2654216"/>
    <lineage>
        <taxon>Bacteria</taxon>
        <taxon>Pseudomonadati</taxon>
        <taxon>Pseudomonadota</taxon>
        <taxon>Alphaproteobacteria</taxon>
        <taxon>Hyphomicrobiales</taxon>
        <taxon>Rhizobiaceae</taxon>
        <taxon>Shinella</taxon>
    </lineage>
</organism>
<dbReference type="InterPro" id="IPR045623">
    <property type="entry name" value="LigXa_C"/>
</dbReference>
<dbReference type="EMBL" id="WHSB02000001">
    <property type="protein sequence ID" value="MCQ4628719.1"/>
    <property type="molecule type" value="Genomic_DNA"/>
</dbReference>
<feature type="domain" description="Rieske" evidence="6">
    <location>
        <begin position="27"/>
        <end position="131"/>
    </location>
</feature>
<keyword evidence="5" id="KW-0411">Iron-sulfur</keyword>
<dbReference type="InterPro" id="IPR036922">
    <property type="entry name" value="Rieske_2Fe-2S_sf"/>
</dbReference>
<accession>A0ABT1R0P0</accession>
<dbReference type="Pfam" id="PF00355">
    <property type="entry name" value="Rieske"/>
    <property type="match status" value="1"/>
</dbReference>
<keyword evidence="3" id="KW-0560">Oxidoreductase</keyword>
<dbReference type="InterPro" id="IPR017941">
    <property type="entry name" value="Rieske_2Fe-2S"/>
</dbReference>